<dbReference type="PANTHER" id="PTHR30146">
    <property type="entry name" value="LACI-RELATED TRANSCRIPTIONAL REPRESSOR"/>
    <property type="match status" value="1"/>
</dbReference>
<dbReference type="PROSITE" id="PS51000">
    <property type="entry name" value="HTH_DEOR_2"/>
    <property type="match status" value="1"/>
</dbReference>
<evidence type="ECO:0000313" key="7">
    <source>
        <dbReference type="Proteomes" id="UP001500064"/>
    </source>
</evidence>
<dbReference type="Pfam" id="PF08220">
    <property type="entry name" value="HTH_DeoR"/>
    <property type="match status" value="1"/>
</dbReference>
<organism evidence="6 7">
    <name type="scientific">Nonomuraea maheshkhaliensis</name>
    <dbReference type="NCBI Taxonomy" id="419590"/>
    <lineage>
        <taxon>Bacteria</taxon>
        <taxon>Bacillati</taxon>
        <taxon>Actinomycetota</taxon>
        <taxon>Actinomycetes</taxon>
        <taxon>Streptosporangiales</taxon>
        <taxon>Streptosporangiaceae</taxon>
        <taxon>Nonomuraea</taxon>
    </lineage>
</organism>
<dbReference type="Proteomes" id="UP001500064">
    <property type="component" value="Unassembled WGS sequence"/>
</dbReference>
<evidence type="ECO:0000256" key="1">
    <source>
        <dbReference type="ARBA" id="ARBA00023015"/>
    </source>
</evidence>
<dbReference type="Pfam" id="PF13377">
    <property type="entry name" value="Peripla_BP_3"/>
    <property type="match status" value="1"/>
</dbReference>
<feature type="domain" description="HTH deoR-type" evidence="5">
    <location>
        <begin position="16"/>
        <end position="71"/>
    </location>
</feature>
<keyword evidence="1" id="KW-0805">Transcription regulation</keyword>
<evidence type="ECO:0000259" key="5">
    <source>
        <dbReference type="PROSITE" id="PS51000"/>
    </source>
</evidence>
<dbReference type="SMART" id="SM00420">
    <property type="entry name" value="HTH_DEOR"/>
    <property type="match status" value="1"/>
</dbReference>
<sequence length="382" mass="41405">MAEEDAQNRKEPPVLAEERHEAILQELSRKGSVKVAELAAGLGVSAVTIRHDVRELAGRRLLVRVHGGAVSIPDTPPRKAPPEEPAPGGQSRERAEPDKARTRREPYVLGMLVPQNAYYFPAVIRGAQAAAPRLGARVTLAVSRYDLDEDRRQVAQLRSSGVDGLLLTPSENPTLSPATQQWVNELDVPVVLVERKAAWSMPAVEQVATDHAYGAYLATCHLARLGHERVALLACESRTTPWIREGHELAQRALGLPAGVVRMFPRAAVGAPTEMGEHVGEFLEEGVRAALVHNDVDALSLVRQLRGRGVSIPEDMAIVTYDDEVASLADIPLTAVSPPKEEVGAAAVRMLVDRLNDPDRPLRSLLLRPELRIRASCGGTPA</sequence>
<dbReference type="PANTHER" id="PTHR30146:SF155">
    <property type="entry name" value="ALANINE RACEMASE"/>
    <property type="match status" value="1"/>
</dbReference>
<reference evidence="7" key="1">
    <citation type="journal article" date="2019" name="Int. J. Syst. Evol. Microbiol.">
        <title>The Global Catalogue of Microorganisms (GCM) 10K type strain sequencing project: providing services to taxonomists for standard genome sequencing and annotation.</title>
        <authorList>
            <consortium name="The Broad Institute Genomics Platform"/>
            <consortium name="The Broad Institute Genome Sequencing Center for Infectious Disease"/>
            <person name="Wu L."/>
            <person name="Ma J."/>
        </authorList>
    </citation>
    <scope>NUCLEOTIDE SEQUENCE [LARGE SCALE GENOMIC DNA]</scope>
    <source>
        <strain evidence="7">JCM 13929</strain>
    </source>
</reference>
<dbReference type="InterPro" id="IPR036388">
    <property type="entry name" value="WH-like_DNA-bd_sf"/>
</dbReference>
<dbReference type="InterPro" id="IPR028082">
    <property type="entry name" value="Peripla_BP_I"/>
</dbReference>
<keyword evidence="3" id="KW-0804">Transcription</keyword>
<evidence type="ECO:0000256" key="4">
    <source>
        <dbReference type="SAM" id="MobiDB-lite"/>
    </source>
</evidence>
<name>A0ABP4SNU3_9ACTN</name>
<evidence type="ECO:0000256" key="3">
    <source>
        <dbReference type="ARBA" id="ARBA00023163"/>
    </source>
</evidence>
<dbReference type="InterPro" id="IPR036390">
    <property type="entry name" value="WH_DNA-bd_sf"/>
</dbReference>
<accession>A0ABP4SNU3</accession>
<gene>
    <name evidence="6" type="ORF">GCM10009733_082600</name>
</gene>
<dbReference type="EMBL" id="BAAAMU010000094">
    <property type="protein sequence ID" value="GAA1672935.1"/>
    <property type="molecule type" value="Genomic_DNA"/>
</dbReference>
<dbReference type="Gene3D" id="1.10.10.10">
    <property type="entry name" value="Winged helix-like DNA-binding domain superfamily/Winged helix DNA-binding domain"/>
    <property type="match status" value="1"/>
</dbReference>
<dbReference type="SUPFAM" id="SSF46785">
    <property type="entry name" value="Winged helix' DNA-binding domain"/>
    <property type="match status" value="1"/>
</dbReference>
<evidence type="ECO:0000256" key="2">
    <source>
        <dbReference type="ARBA" id="ARBA00023125"/>
    </source>
</evidence>
<protein>
    <submittedName>
        <fullName evidence="6">Substrate-binding domain-containing protein</fullName>
    </submittedName>
</protein>
<dbReference type="SUPFAM" id="SSF53822">
    <property type="entry name" value="Periplasmic binding protein-like I"/>
    <property type="match status" value="1"/>
</dbReference>
<feature type="compositionally biased region" description="Basic and acidic residues" evidence="4">
    <location>
        <begin position="91"/>
        <end position="102"/>
    </location>
</feature>
<proteinExistence type="predicted"/>
<dbReference type="Gene3D" id="3.40.50.2300">
    <property type="match status" value="2"/>
</dbReference>
<feature type="region of interest" description="Disordered" evidence="4">
    <location>
        <begin position="68"/>
        <end position="102"/>
    </location>
</feature>
<dbReference type="InterPro" id="IPR001034">
    <property type="entry name" value="DeoR_HTH"/>
</dbReference>
<dbReference type="PRINTS" id="PR00037">
    <property type="entry name" value="HTHLACR"/>
</dbReference>
<keyword evidence="2" id="KW-0238">DNA-binding</keyword>
<comment type="caution">
    <text evidence="6">The sequence shown here is derived from an EMBL/GenBank/DDBJ whole genome shotgun (WGS) entry which is preliminary data.</text>
</comment>
<evidence type="ECO:0000313" key="6">
    <source>
        <dbReference type="EMBL" id="GAA1672935.1"/>
    </source>
</evidence>
<dbReference type="InterPro" id="IPR046335">
    <property type="entry name" value="LacI/GalR-like_sensor"/>
</dbReference>
<keyword evidence="7" id="KW-1185">Reference proteome</keyword>